<dbReference type="EMBL" id="JAUIRO010000005">
    <property type="protein sequence ID" value="KAK0712692.1"/>
    <property type="molecule type" value="Genomic_DNA"/>
</dbReference>
<evidence type="ECO:0000256" key="2">
    <source>
        <dbReference type="ARBA" id="ARBA00022692"/>
    </source>
</evidence>
<dbReference type="GeneID" id="85321469"/>
<dbReference type="RefSeq" id="XP_060294015.1">
    <property type="nucleotide sequence ID" value="XM_060438199.1"/>
</dbReference>
<feature type="domain" description="Major facilitator superfamily (MFS) profile" evidence="7">
    <location>
        <begin position="144"/>
        <end position="581"/>
    </location>
</feature>
<feature type="transmembrane region" description="Helical" evidence="6">
    <location>
        <begin position="426"/>
        <end position="447"/>
    </location>
</feature>
<dbReference type="Proteomes" id="UP001172101">
    <property type="component" value="Unassembled WGS sequence"/>
</dbReference>
<dbReference type="PANTHER" id="PTHR23502:SF47">
    <property type="entry name" value="MAJOR FACILITATOR SUPERFAMILY (MFS) PROFILE DOMAIN-CONTAINING PROTEIN-RELATED"/>
    <property type="match status" value="1"/>
</dbReference>
<keyword evidence="3 6" id="KW-1133">Transmembrane helix</keyword>
<evidence type="ECO:0000256" key="4">
    <source>
        <dbReference type="ARBA" id="ARBA00023136"/>
    </source>
</evidence>
<dbReference type="PROSITE" id="PS50850">
    <property type="entry name" value="MFS"/>
    <property type="match status" value="1"/>
</dbReference>
<dbReference type="InterPro" id="IPR036259">
    <property type="entry name" value="MFS_trans_sf"/>
</dbReference>
<keyword evidence="9" id="KW-1185">Reference proteome</keyword>
<keyword evidence="4 6" id="KW-0472">Membrane</keyword>
<feature type="transmembrane region" description="Helical" evidence="6">
    <location>
        <begin position="142"/>
        <end position="165"/>
    </location>
</feature>
<dbReference type="Pfam" id="PF07690">
    <property type="entry name" value="MFS_1"/>
    <property type="match status" value="1"/>
</dbReference>
<evidence type="ECO:0000313" key="8">
    <source>
        <dbReference type="EMBL" id="KAK0712692.1"/>
    </source>
</evidence>
<dbReference type="Gene3D" id="1.20.1250.20">
    <property type="entry name" value="MFS general substrate transporter like domains"/>
    <property type="match status" value="1"/>
</dbReference>
<sequence>MSFPQARPASSKGSTLAPPPADDSIDDEKRAAIFTSKGSVDGGDEKADTLRTATHATSHGDPIYGSRSGNGSGRGSGDRTAATAAAATTHNLWSPSHIAALDAHELAYWRTRVSPGHPSFLVGWSEPADAERPSDWRRDTKLLVAGAAQGMAFAAAFASSVFSPAQPALAAEFGTSATAAGCAVALWIAGAAGGAVLFRDLLRRYGSRGPLAFAFFGLAVWSIPAALARDIQSLLVFRFFAGASAAGVWVVTPFVCSQLFEKSAAARRVAMSAVAACAALGVVVAPVAGAYIVHQGTATASYSNTHAPFSSLSSWRWVGWTTVIMGACCFGAAAFAVPEVSSNVLLERKARRLRLVLEIYSLHAESETPAGRLEKQLDYAWLGKQPVVSVVMVSSALVYGMLYLVVQGLPLAFQRRDWPAKTACLPLLAVALGLATSYGVFAVFTVARSKRRLWREKPEDHLALWIVGALILPPAFLWFGWSANTHWASQVAASVFVGLGLGLVFVSETAYLADAYGSCKAYVALLEVAVCGLVATSFPLWTGIVFEKLGVQWANTVVALICAVVIVPVPVVLSFYSFGARSWK</sequence>
<dbReference type="GO" id="GO:0005886">
    <property type="term" value="C:plasma membrane"/>
    <property type="evidence" value="ECO:0007669"/>
    <property type="project" value="TreeGrafter"/>
</dbReference>
<feature type="transmembrane region" description="Helical" evidence="6">
    <location>
        <begin position="487"/>
        <end position="507"/>
    </location>
</feature>
<accession>A0AA40AB73</accession>
<feature type="transmembrane region" description="Helical" evidence="6">
    <location>
        <begin position="234"/>
        <end position="257"/>
    </location>
</feature>
<dbReference type="InterPro" id="IPR020846">
    <property type="entry name" value="MFS_dom"/>
</dbReference>
<name>A0AA40AB73_9PEZI</name>
<feature type="transmembrane region" description="Helical" evidence="6">
    <location>
        <begin position="317"/>
        <end position="346"/>
    </location>
</feature>
<feature type="transmembrane region" description="Helical" evidence="6">
    <location>
        <begin position="269"/>
        <end position="293"/>
    </location>
</feature>
<feature type="transmembrane region" description="Helical" evidence="6">
    <location>
        <begin position="387"/>
        <end position="406"/>
    </location>
</feature>
<comment type="subcellular location">
    <subcellularLocation>
        <location evidence="1">Membrane</location>
        <topology evidence="1">Multi-pass membrane protein</topology>
    </subcellularLocation>
</comment>
<dbReference type="GO" id="GO:0022857">
    <property type="term" value="F:transmembrane transporter activity"/>
    <property type="evidence" value="ECO:0007669"/>
    <property type="project" value="InterPro"/>
</dbReference>
<feature type="transmembrane region" description="Helical" evidence="6">
    <location>
        <begin position="462"/>
        <end position="481"/>
    </location>
</feature>
<dbReference type="PANTHER" id="PTHR23502">
    <property type="entry name" value="MAJOR FACILITATOR SUPERFAMILY"/>
    <property type="match status" value="1"/>
</dbReference>
<feature type="transmembrane region" description="Helical" evidence="6">
    <location>
        <begin position="519"/>
        <end position="541"/>
    </location>
</feature>
<feature type="transmembrane region" description="Helical" evidence="6">
    <location>
        <begin position="553"/>
        <end position="578"/>
    </location>
</feature>
<evidence type="ECO:0000256" key="6">
    <source>
        <dbReference type="SAM" id="Phobius"/>
    </source>
</evidence>
<evidence type="ECO:0000259" key="7">
    <source>
        <dbReference type="PROSITE" id="PS50850"/>
    </source>
</evidence>
<dbReference type="InterPro" id="IPR011701">
    <property type="entry name" value="MFS"/>
</dbReference>
<feature type="region of interest" description="Disordered" evidence="5">
    <location>
        <begin position="1"/>
        <end position="83"/>
    </location>
</feature>
<keyword evidence="2 6" id="KW-0812">Transmembrane</keyword>
<evidence type="ECO:0000256" key="5">
    <source>
        <dbReference type="SAM" id="MobiDB-lite"/>
    </source>
</evidence>
<dbReference type="SUPFAM" id="SSF103473">
    <property type="entry name" value="MFS general substrate transporter"/>
    <property type="match status" value="1"/>
</dbReference>
<organism evidence="8 9">
    <name type="scientific">Lasiosphaeria miniovina</name>
    <dbReference type="NCBI Taxonomy" id="1954250"/>
    <lineage>
        <taxon>Eukaryota</taxon>
        <taxon>Fungi</taxon>
        <taxon>Dikarya</taxon>
        <taxon>Ascomycota</taxon>
        <taxon>Pezizomycotina</taxon>
        <taxon>Sordariomycetes</taxon>
        <taxon>Sordariomycetidae</taxon>
        <taxon>Sordariales</taxon>
        <taxon>Lasiosphaeriaceae</taxon>
        <taxon>Lasiosphaeria</taxon>
    </lineage>
</organism>
<gene>
    <name evidence="8" type="ORF">B0T26DRAFT_650648</name>
</gene>
<evidence type="ECO:0000256" key="3">
    <source>
        <dbReference type="ARBA" id="ARBA00022989"/>
    </source>
</evidence>
<reference evidence="8" key="1">
    <citation type="submission" date="2023-06" db="EMBL/GenBank/DDBJ databases">
        <title>Genome-scale phylogeny and comparative genomics of the fungal order Sordariales.</title>
        <authorList>
            <consortium name="Lawrence Berkeley National Laboratory"/>
            <person name="Hensen N."/>
            <person name="Bonometti L."/>
            <person name="Westerberg I."/>
            <person name="Brannstrom I.O."/>
            <person name="Guillou S."/>
            <person name="Cros-Aarteil S."/>
            <person name="Calhoun S."/>
            <person name="Haridas S."/>
            <person name="Kuo A."/>
            <person name="Mondo S."/>
            <person name="Pangilinan J."/>
            <person name="Riley R."/>
            <person name="LaButti K."/>
            <person name="Andreopoulos B."/>
            <person name="Lipzen A."/>
            <person name="Chen C."/>
            <person name="Yanf M."/>
            <person name="Daum C."/>
            <person name="Ng V."/>
            <person name="Clum A."/>
            <person name="Steindorff A."/>
            <person name="Ohm R."/>
            <person name="Martin F."/>
            <person name="Silar P."/>
            <person name="Natvig D."/>
            <person name="Lalanne C."/>
            <person name="Gautier V."/>
            <person name="Ament-velasquez S.L."/>
            <person name="Kruys A."/>
            <person name="Hutchinson M.I."/>
            <person name="Powell A.J."/>
            <person name="Barry K."/>
            <person name="Miller A.N."/>
            <person name="Grigoriev I.V."/>
            <person name="Debuchy R."/>
            <person name="Gladieux P."/>
            <person name="Thoren M.H."/>
            <person name="Johannesson H."/>
        </authorList>
    </citation>
    <scope>NUCLEOTIDE SEQUENCE</scope>
    <source>
        <strain evidence="8">SMH2392-1A</strain>
    </source>
</reference>
<protein>
    <submittedName>
        <fullName evidence="8">Major facilitator superfamily domain-containing protein</fullName>
    </submittedName>
</protein>
<evidence type="ECO:0000256" key="1">
    <source>
        <dbReference type="ARBA" id="ARBA00004141"/>
    </source>
</evidence>
<feature type="transmembrane region" description="Helical" evidence="6">
    <location>
        <begin position="177"/>
        <end position="198"/>
    </location>
</feature>
<evidence type="ECO:0000313" key="9">
    <source>
        <dbReference type="Proteomes" id="UP001172101"/>
    </source>
</evidence>
<comment type="caution">
    <text evidence="8">The sequence shown here is derived from an EMBL/GenBank/DDBJ whole genome shotgun (WGS) entry which is preliminary data.</text>
</comment>
<dbReference type="AlphaFoldDB" id="A0AA40AB73"/>
<proteinExistence type="predicted"/>